<gene>
    <name evidence="1" type="ORF">MLD38_020002</name>
</gene>
<protein>
    <submittedName>
        <fullName evidence="1">Uncharacterized protein</fullName>
    </submittedName>
</protein>
<proteinExistence type="predicted"/>
<reference evidence="2" key="1">
    <citation type="journal article" date="2023" name="Front. Plant Sci.">
        <title>Chromosomal-level genome assembly of Melastoma candidum provides insights into trichome evolution.</title>
        <authorList>
            <person name="Zhong Y."/>
            <person name="Wu W."/>
            <person name="Sun C."/>
            <person name="Zou P."/>
            <person name="Liu Y."/>
            <person name="Dai S."/>
            <person name="Zhou R."/>
        </authorList>
    </citation>
    <scope>NUCLEOTIDE SEQUENCE [LARGE SCALE GENOMIC DNA]</scope>
</reference>
<evidence type="ECO:0000313" key="2">
    <source>
        <dbReference type="Proteomes" id="UP001057402"/>
    </source>
</evidence>
<keyword evidence="2" id="KW-1185">Reference proteome</keyword>
<name>A0ACB9QCT9_9MYRT</name>
<accession>A0ACB9QCT9</accession>
<organism evidence="1 2">
    <name type="scientific">Melastoma candidum</name>
    <dbReference type="NCBI Taxonomy" id="119954"/>
    <lineage>
        <taxon>Eukaryota</taxon>
        <taxon>Viridiplantae</taxon>
        <taxon>Streptophyta</taxon>
        <taxon>Embryophyta</taxon>
        <taxon>Tracheophyta</taxon>
        <taxon>Spermatophyta</taxon>
        <taxon>Magnoliopsida</taxon>
        <taxon>eudicotyledons</taxon>
        <taxon>Gunneridae</taxon>
        <taxon>Pentapetalae</taxon>
        <taxon>rosids</taxon>
        <taxon>malvids</taxon>
        <taxon>Myrtales</taxon>
        <taxon>Melastomataceae</taxon>
        <taxon>Melastomatoideae</taxon>
        <taxon>Melastomateae</taxon>
        <taxon>Melastoma</taxon>
    </lineage>
</organism>
<dbReference type="EMBL" id="CM042885">
    <property type="protein sequence ID" value="KAI4363834.1"/>
    <property type="molecule type" value="Genomic_DNA"/>
</dbReference>
<comment type="caution">
    <text evidence="1">The sequence shown here is derived from an EMBL/GenBank/DDBJ whole genome shotgun (WGS) entry which is preliminary data.</text>
</comment>
<evidence type="ECO:0000313" key="1">
    <source>
        <dbReference type="EMBL" id="KAI4363834.1"/>
    </source>
</evidence>
<dbReference type="Proteomes" id="UP001057402">
    <property type="component" value="Chromosome 6"/>
</dbReference>
<sequence length="117" mass="13750">MALELNKTLDDYIDESTGQPFVLWLCSGERNAFLERVVKPIYEAAQQEVERSKNGTAPHKAWRNYDDLNEYFWSRRYFKKLWWPINIGGNFFLTGGSGKRVGKMGFVEQRTFFNLLT</sequence>